<keyword evidence="1" id="KW-0812">Transmembrane</keyword>
<protein>
    <submittedName>
        <fullName evidence="2">Uncharacterized protein</fullName>
    </submittedName>
</protein>
<name>A0AAV7EXF3_ARIFI</name>
<accession>A0AAV7EXF3</accession>
<evidence type="ECO:0000313" key="2">
    <source>
        <dbReference type="EMBL" id="KAG9452326.1"/>
    </source>
</evidence>
<dbReference type="AlphaFoldDB" id="A0AAV7EXF3"/>
<proteinExistence type="predicted"/>
<evidence type="ECO:0000256" key="1">
    <source>
        <dbReference type="SAM" id="Phobius"/>
    </source>
</evidence>
<keyword evidence="1" id="KW-0472">Membrane</keyword>
<keyword evidence="3" id="KW-1185">Reference proteome</keyword>
<dbReference type="EMBL" id="JAINDJ010000003">
    <property type="protein sequence ID" value="KAG9452326.1"/>
    <property type="molecule type" value="Genomic_DNA"/>
</dbReference>
<comment type="caution">
    <text evidence="2">The sequence shown here is derived from an EMBL/GenBank/DDBJ whole genome shotgun (WGS) entry which is preliminary data.</text>
</comment>
<reference evidence="2 3" key="1">
    <citation type="submission" date="2021-07" db="EMBL/GenBank/DDBJ databases">
        <title>The Aristolochia fimbriata genome: insights into angiosperm evolution, floral development and chemical biosynthesis.</title>
        <authorList>
            <person name="Jiao Y."/>
        </authorList>
    </citation>
    <scope>NUCLEOTIDE SEQUENCE [LARGE SCALE GENOMIC DNA]</scope>
    <source>
        <strain evidence="2">IBCAS-2021</strain>
        <tissue evidence="2">Leaf</tissue>
    </source>
</reference>
<dbReference type="Proteomes" id="UP000825729">
    <property type="component" value="Unassembled WGS sequence"/>
</dbReference>
<organism evidence="2 3">
    <name type="scientific">Aristolochia fimbriata</name>
    <name type="common">White veined hardy Dutchman's pipe vine</name>
    <dbReference type="NCBI Taxonomy" id="158543"/>
    <lineage>
        <taxon>Eukaryota</taxon>
        <taxon>Viridiplantae</taxon>
        <taxon>Streptophyta</taxon>
        <taxon>Embryophyta</taxon>
        <taxon>Tracheophyta</taxon>
        <taxon>Spermatophyta</taxon>
        <taxon>Magnoliopsida</taxon>
        <taxon>Magnoliidae</taxon>
        <taxon>Piperales</taxon>
        <taxon>Aristolochiaceae</taxon>
        <taxon>Aristolochia</taxon>
    </lineage>
</organism>
<keyword evidence="1" id="KW-1133">Transmembrane helix</keyword>
<feature type="transmembrane region" description="Helical" evidence="1">
    <location>
        <begin position="23"/>
        <end position="51"/>
    </location>
</feature>
<sequence>MTDRSFKEGSLLADKMVQNKLRWLIWVSFSLGIPHLYDISFMYASLLGVYYAKRHFTKAQDVLSKSKTSISFTPS</sequence>
<evidence type="ECO:0000313" key="3">
    <source>
        <dbReference type="Proteomes" id="UP000825729"/>
    </source>
</evidence>
<gene>
    <name evidence="2" type="ORF">H6P81_005230</name>
</gene>